<reference evidence="2 3" key="1">
    <citation type="journal article" date="2015" name="Genome Biol. Evol.">
        <title>Phylogenomic analyses indicate that early fungi evolved digesting cell walls of algal ancestors of land plants.</title>
        <authorList>
            <person name="Chang Y."/>
            <person name="Wang S."/>
            <person name="Sekimoto S."/>
            <person name="Aerts A.L."/>
            <person name="Choi C."/>
            <person name="Clum A."/>
            <person name="LaButti K.M."/>
            <person name="Lindquist E.A."/>
            <person name="Yee Ngan C."/>
            <person name="Ohm R.A."/>
            <person name="Salamov A.A."/>
            <person name="Grigoriev I.V."/>
            <person name="Spatafora J.W."/>
            <person name="Berbee M.L."/>
        </authorList>
    </citation>
    <scope>NUCLEOTIDE SEQUENCE [LARGE SCALE GENOMIC DNA]</scope>
    <source>
        <strain evidence="2 3">JEL478</strain>
    </source>
</reference>
<evidence type="ECO:0000313" key="3">
    <source>
        <dbReference type="Proteomes" id="UP000070544"/>
    </source>
</evidence>
<evidence type="ECO:0000256" key="1">
    <source>
        <dbReference type="SAM" id="SignalP"/>
    </source>
</evidence>
<organism evidence="2 3">
    <name type="scientific">Gonapodya prolifera (strain JEL478)</name>
    <name type="common">Monoblepharis prolifera</name>
    <dbReference type="NCBI Taxonomy" id="1344416"/>
    <lineage>
        <taxon>Eukaryota</taxon>
        <taxon>Fungi</taxon>
        <taxon>Fungi incertae sedis</taxon>
        <taxon>Chytridiomycota</taxon>
        <taxon>Chytridiomycota incertae sedis</taxon>
        <taxon>Monoblepharidomycetes</taxon>
        <taxon>Monoblepharidales</taxon>
        <taxon>Gonapodyaceae</taxon>
        <taxon>Gonapodya</taxon>
    </lineage>
</organism>
<gene>
    <name evidence="2" type="ORF">M427DRAFT_212313</name>
</gene>
<protein>
    <submittedName>
        <fullName evidence="2">Uncharacterized protein</fullName>
    </submittedName>
</protein>
<dbReference type="EMBL" id="KQ965742">
    <property type="protein sequence ID" value="KXS18517.1"/>
    <property type="molecule type" value="Genomic_DNA"/>
</dbReference>
<dbReference type="Proteomes" id="UP000070544">
    <property type="component" value="Unassembled WGS sequence"/>
</dbReference>
<proteinExistence type="predicted"/>
<evidence type="ECO:0000313" key="2">
    <source>
        <dbReference type="EMBL" id="KXS18517.1"/>
    </source>
</evidence>
<keyword evidence="1" id="KW-0732">Signal</keyword>
<sequence>MSKMHQHHPCRFLYGTLLWLHILFSPKVETASKRRIETLIGGVNSIRSVLRTIPHRGFRCVGEEHESWPPNQGHVNSDLRVYANVSKGLGMKAVAKTLTQNQEEAVEMMALKSVIPDFNYNTKIAIFLSSLDKMKLLTKVVT</sequence>
<feature type="chain" id="PRO_5007296338" evidence="1">
    <location>
        <begin position="31"/>
        <end position="142"/>
    </location>
</feature>
<dbReference type="AlphaFoldDB" id="A0A139AP35"/>
<name>A0A139AP35_GONPJ</name>
<accession>A0A139AP35</accession>
<feature type="signal peptide" evidence="1">
    <location>
        <begin position="1"/>
        <end position="30"/>
    </location>
</feature>
<keyword evidence="3" id="KW-1185">Reference proteome</keyword>